<evidence type="ECO:0000256" key="1">
    <source>
        <dbReference type="ARBA" id="ARBA00006974"/>
    </source>
</evidence>
<accession>A0A8J5KMI1</accession>
<comment type="caution">
    <text evidence="2">The sequence shown here is derived from an EMBL/GenBank/DDBJ whole genome shotgun (WGS) entry which is preliminary data.</text>
</comment>
<dbReference type="PANTHER" id="PTHR31374">
    <property type="entry name" value="AUXIN-INDUCED PROTEIN-LIKE-RELATED"/>
    <property type="match status" value="1"/>
</dbReference>
<dbReference type="EMBL" id="JACMSC010000014">
    <property type="protein sequence ID" value="KAG6489736.1"/>
    <property type="molecule type" value="Genomic_DNA"/>
</dbReference>
<evidence type="ECO:0008006" key="4">
    <source>
        <dbReference type="Google" id="ProtNLM"/>
    </source>
</evidence>
<dbReference type="InterPro" id="IPR003676">
    <property type="entry name" value="SAUR_fam"/>
</dbReference>
<proteinExistence type="inferred from homology"/>
<name>A0A8J5KMI1_ZINOF</name>
<comment type="similarity">
    <text evidence="1">Belongs to the ARG7 family.</text>
</comment>
<dbReference type="Proteomes" id="UP000734854">
    <property type="component" value="Unassembled WGS sequence"/>
</dbReference>
<evidence type="ECO:0000313" key="3">
    <source>
        <dbReference type="Proteomes" id="UP000734854"/>
    </source>
</evidence>
<protein>
    <recommendedName>
        <fullName evidence="4">SAUR family protein</fullName>
    </recommendedName>
</protein>
<keyword evidence="3" id="KW-1185">Reference proteome</keyword>
<organism evidence="2 3">
    <name type="scientific">Zingiber officinale</name>
    <name type="common">Ginger</name>
    <name type="synonym">Amomum zingiber</name>
    <dbReference type="NCBI Taxonomy" id="94328"/>
    <lineage>
        <taxon>Eukaryota</taxon>
        <taxon>Viridiplantae</taxon>
        <taxon>Streptophyta</taxon>
        <taxon>Embryophyta</taxon>
        <taxon>Tracheophyta</taxon>
        <taxon>Spermatophyta</taxon>
        <taxon>Magnoliopsida</taxon>
        <taxon>Liliopsida</taxon>
        <taxon>Zingiberales</taxon>
        <taxon>Zingiberaceae</taxon>
        <taxon>Zingiber</taxon>
    </lineage>
</organism>
<reference evidence="2 3" key="1">
    <citation type="submission" date="2020-08" db="EMBL/GenBank/DDBJ databases">
        <title>Plant Genome Project.</title>
        <authorList>
            <person name="Zhang R.-G."/>
        </authorList>
    </citation>
    <scope>NUCLEOTIDE SEQUENCE [LARGE SCALE GENOMIC DNA]</scope>
    <source>
        <tissue evidence="2">Rhizome</tissue>
    </source>
</reference>
<dbReference type="AlphaFoldDB" id="A0A8J5KMI1"/>
<dbReference type="Pfam" id="PF02519">
    <property type="entry name" value="Auxin_inducible"/>
    <property type="match status" value="1"/>
</dbReference>
<evidence type="ECO:0000313" key="2">
    <source>
        <dbReference type="EMBL" id="KAG6489736.1"/>
    </source>
</evidence>
<dbReference type="GO" id="GO:0009733">
    <property type="term" value="P:response to auxin"/>
    <property type="evidence" value="ECO:0007669"/>
    <property type="project" value="InterPro"/>
</dbReference>
<sequence length="67" mass="7818">MSHPLFAELLEEAAAEYGFHHSGAVLIPCTVEHFCHVRHEIERDLAALRRHHHHFQFIVPIWKSGRV</sequence>
<gene>
    <name evidence="2" type="ORF">ZIOFF_051013</name>
</gene>
<dbReference type="PANTHER" id="PTHR31374:SF29">
    <property type="entry name" value="SAUR-LIKE AUXIN-RESPONSIVE PROTEIN FAMILY"/>
    <property type="match status" value="1"/>
</dbReference>